<dbReference type="AlphaFoldDB" id="A0A2V4BNV3"/>
<proteinExistence type="predicted"/>
<feature type="compositionally biased region" description="Polar residues" evidence="1">
    <location>
        <begin position="40"/>
        <end position="64"/>
    </location>
</feature>
<dbReference type="EMBL" id="QJHK01000009">
    <property type="protein sequence ID" value="PXY40659.1"/>
    <property type="molecule type" value="Genomic_DNA"/>
</dbReference>
<keyword evidence="3" id="KW-1185">Reference proteome</keyword>
<name>A0A2V4BNV3_9FLAO</name>
<feature type="compositionally biased region" description="Basic and acidic residues" evidence="1">
    <location>
        <begin position="27"/>
        <end position="39"/>
    </location>
</feature>
<protein>
    <submittedName>
        <fullName evidence="2">Uncharacterized protein</fullName>
    </submittedName>
</protein>
<evidence type="ECO:0000313" key="3">
    <source>
        <dbReference type="Proteomes" id="UP000247903"/>
    </source>
</evidence>
<evidence type="ECO:0000256" key="1">
    <source>
        <dbReference type="SAM" id="MobiDB-lite"/>
    </source>
</evidence>
<gene>
    <name evidence="2" type="ORF">DMB65_11740</name>
</gene>
<dbReference type="OrthoDB" id="9554447at2"/>
<evidence type="ECO:0000313" key="2">
    <source>
        <dbReference type="EMBL" id="PXY40659.1"/>
    </source>
</evidence>
<reference evidence="2 3" key="1">
    <citation type="submission" date="2018-05" db="EMBL/GenBank/DDBJ databases">
        <title>Flavobacterium sp. strain IMCC34759, incomplete genome.</title>
        <authorList>
            <person name="Joung Y."/>
            <person name="Cho J."/>
        </authorList>
    </citation>
    <scope>NUCLEOTIDE SEQUENCE [LARGE SCALE GENOMIC DNA]</scope>
    <source>
        <strain evidence="2 3">IMCC34759</strain>
    </source>
</reference>
<feature type="compositionally biased region" description="Polar residues" evidence="1">
    <location>
        <begin position="1"/>
        <end position="22"/>
    </location>
</feature>
<comment type="caution">
    <text evidence="2">The sequence shown here is derived from an EMBL/GenBank/DDBJ whole genome shotgun (WGS) entry which is preliminary data.</text>
</comment>
<feature type="region of interest" description="Disordered" evidence="1">
    <location>
        <begin position="1"/>
        <end position="70"/>
    </location>
</feature>
<organism evidence="2 3">
    <name type="scientific">Flavobacterium cheongpyeongense</name>
    <dbReference type="NCBI Taxonomy" id="2212651"/>
    <lineage>
        <taxon>Bacteria</taxon>
        <taxon>Pseudomonadati</taxon>
        <taxon>Bacteroidota</taxon>
        <taxon>Flavobacteriia</taxon>
        <taxon>Flavobacteriales</taxon>
        <taxon>Flavobacteriaceae</taxon>
        <taxon>Flavobacterium</taxon>
    </lineage>
</organism>
<accession>A0A2V4BNV3</accession>
<sequence length="70" mass="8005">MAQTQDDLDNRSNQLNPNNDSYWKSRGYSERPDNWEHETNNSSNAEMDNHANQMNPNNEAYSSSRGGGKN</sequence>
<dbReference type="Proteomes" id="UP000247903">
    <property type="component" value="Unassembled WGS sequence"/>
</dbReference>